<name>A0A6J4I1B2_9ACTN</name>
<gene>
    <name evidence="2" type="ORF">AVDCRST_MAG10-1714</name>
</gene>
<dbReference type="SUPFAM" id="SSF54909">
    <property type="entry name" value="Dimeric alpha+beta barrel"/>
    <property type="match status" value="1"/>
</dbReference>
<dbReference type="InterPro" id="IPR021708">
    <property type="entry name" value="DUF3291"/>
</dbReference>
<accession>A0A6J4I1B2</accession>
<proteinExistence type="predicted"/>
<protein>
    <recommendedName>
        <fullName evidence="1">DUF3291 domain-containing protein</fullName>
    </recommendedName>
</protein>
<evidence type="ECO:0000313" key="2">
    <source>
        <dbReference type="EMBL" id="CAA9239873.1"/>
    </source>
</evidence>
<feature type="domain" description="DUF3291" evidence="1">
    <location>
        <begin position="3"/>
        <end position="139"/>
    </location>
</feature>
<evidence type="ECO:0000259" key="1">
    <source>
        <dbReference type="Pfam" id="PF11695"/>
    </source>
</evidence>
<reference evidence="2" key="1">
    <citation type="submission" date="2020-02" db="EMBL/GenBank/DDBJ databases">
        <authorList>
            <person name="Meier V. D."/>
        </authorList>
    </citation>
    <scope>NUCLEOTIDE SEQUENCE</scope>
    <source>
        <strain evidence="2">AVDCRST_MAG10</strain>
    </source>
</reference>
<sequence>MQLAQVNVALPQAPLDQPVMAGFVKVVDDVNWLADKSPGLVWRLPPQHGPVTFGQLGDDEVIVTLSVWTHFEALQQYVYRSGHALFMQRRSRWFVPIGGFTTAMWWIDDGVLPSVEEGLSRLAHLRLHGPTPHAFSLRRQFDPEGADLR</sequence>
<dbReference type="InterPro" id="IPR011008">
    <property type="entry name" value="Dimeric_a/b-barrel"/>
</dbReference>
<dbReference type="Pfam" id="PF11695">
    <property type="entry name" value="DUF3291"/>
    <property type="match status" value="1"/>
</dbReference>
<dbReference type="AlphaFoldDB" id="A0A6J4I1B2"/>
<dbReference type="EMBL" id="CADCTB010000106">
    <property type="protein sequence ID" value="CAA9239873.1"/>
    <property type="molecule type" value="Genomic_DNA"/>
</dbReference>
<organism evidence="2">
    <name type="scientific">uncultured Acidimicrobiales bacterium</name>
    <dbReference type="NCBI Taxonomy" id="310071"/>
    <lineage>
        <taxon>Bacteria</taxon>
        <taxon>Bacillati</taxon>
        <taxon>Actinomycetota</taxon>
        <taxon>Acidimicrobiia</taxon>
        <taxon>Acidimicrobiales</taxon>
        <taxon>environmental samples</taxon>
    </lineage>
</organism>